<sequence length="83" mass="9649">MRSKALNRIAKANACDVLVKKADVLWLGAYAFHKILSGRPQRYSSLLKRLKFDMERGKNRHRRNRFRKVLDDGSAFSLEVSRS</sequence>
<dbReference type="AlphaFoldDB" id="A0A9W9B034"/>
<gene>
    <name evidence="1" type="ORF">C8J55DRAFT_497702</name>
</gene>
<proteinExistence type="predicted"/>
<reference evidence="1" key="1">
    <citation type="submission" date="2022-08" db="EMBL/GenBank/DDBJ databases">
        <authorList>
            <consortium name="DOE Joint Genome Institute"/>
            <person name="Min B."/>
            <person name="Riley R."/>
            <person name="Sierra-Patev S."/>
            <person name="Naranjo-Ortiz M."/>
            <person name="Looney B."/>
            <person name="Konkel Z."/>
            <person name="Slot J.C."/>
            <person name="Sakamoto Y."/>
            <person name="Steenwyk J.L."/>
            <person name="Rokas A."/>
            <person name="Carro J."/>
            <person name="Camarero S."/>
            <person name="Ferreira P."/>
            <person name="Molpeceres G."/>
            <person name="Ruiz-Duenas F.J."/>
            <person name="Serrano A."/>
            <person name="Henrissat B."/>
            <person name="Drula E."/>
            <person name="Hughes K.W."/>
            <person name="Mata J.L."/>
            <person name="Ishikawa N.K."/>
            <person name="Vargas-Isla R."/>
            <person name="Ushijima S."/>
            <person name="Smith C.A."/>
            <person name="Ahrendt S."/>
            <person name="Andreopoulos W."/>
            <person name="He G."/>
            <person name="Labutti K."/>
            <person name="Lipzen A."/>
            <person name="Ng V."/>
            <person name="Sandor L."/>
            <person name="Barry K."/>
            <person name="Martinez A.T."/>
            <person name="Xiao Y."/>
            <person name="Gibbons J.G."/>
            <person name="Terashima K."/>
            <person name="Hibbett D.S."/>
            <person name="Grigoriev I.V."/>
        </authorList>
    </citation>
    <scope>NUCLEOTIDE SEQUENCE</scope>
    <source>
        <strain evidence="1">Sp2 HRB7682 ss15</strain>
    </source>
</reference>
<protein>
    <submittedName>
        <fullName evidence="1">Uncharacterized protein</fullName>
    </submittedName>
</protein>
<evidence type="ECO:0000313" key="1">
    <source>
        <dbReference type="EMBL" id="KAJ4494820.1"/>
    </source>
</evidence>
<accession>A0A9W9B034</accession>
<comment type="caution">
    <text evidence="1">The sequence shown here is derived from an EMBL/GenBank/DDBJ whole genome shotgun (WGS) entry which is preliminary data.</text>
</comment>
<dbReference type="EMBL" id="JANVFS010000002">
    <property type="protein sequence ID" value="KAJ4494820.1"/>
    <property type="molecule type" value="Genomic_DNA"/>
</dbReference>
<dbReference type="Gene3D" id="1.10.357.90">
    <property type="match status" value="1"/>
</dbReference>
<name>A0A9W9B034_9AGAR</name>
<evidence type="ECO:0000313" key="2">
    <source>
        <dbReference type="Proteomes" id="UP001150238"/>
    </source>
</evidence>
<organism evidence="1 2">
    <name type="scientific">Lentinula lateritia</name>
    <dbReference type="NCBI Taxonomy" id="40482"/>
    <lineage>
        <taxon>Eukaryota</taxon>
        <taxon>Fungi</taxon>
        <taxon>Dikarya</taxon>
        <taxon>Basidiomycota</taxon>
        <taxon>Agaricomycotina</taxon>
        <taxon>Agaricomycetes</taxon>
        <taxon>Agaricomycetidae</taxon>
        <taxon>Agaricales</taxon>
        <taxon>Marasmiineae</taxon>
        <taxon>Omphalotaceae</taxon>
        <taxon>Lentinula</taxon>
    </lineage>
</organism>
<reference evidence="1" key="2">
    <citation type="journal article" date="2023" name="Proc. Natl. Acad. Sci. U.S.A.">
        <title>A global phylogenomic analysis of the shiitake genus Lentinula.</title>
        <authorList>
            <person name="Sierra-Patev S."/>
            <person name="Min B."/>
            <person name="Naranjo-Ortiz M."/>
            <person name="Looney B."/>
            <person name="Konkel Z."/>
            <person name="Slot J.C."/>
            <person name="Sakamoto Y."/>
            <person name="Steenwyk J.L."/>
            <person name="Rokas A."/>
            <person name="Carro J."/>
            <person name="Camarero S."/>
            <person name="Ferreira P."/>
            <person name="Molpeceres G."/>
            <person name="Ruiz-Duenas F.J."/>
            <person name="Serrano A."/>
            <person name="Henrissat B."/>
            <person name="Drula E."/>
            <person name="Hughes K.W."/>
            <person name="Mata J.L."/>
            <person name="Ishikawa N.K."/>
            <person name="Vargas-Isla R."/>
            <person name="Ushijima S."/>
            <person name="Smith C.A."/>
            <person name="Donoghue J."/>
            <person name="Ahrendt S."/>
            <person name="Andreopoulos W."/>
            <person name="He G."/>
            <person name="LaButti K."/>
            <person name="Lipzen A."/>
            <person name="Ng V."/>
            <person name="Riley R."/>
            <person name="Sandor L."/>
            <person name="Barry K."/>
            <person name="Martinez A.T."/>
            <person name="Xiao Y."/>
            <person name="Gibbons J.G."/>
            <person name="Terashima K."/>
            <person name="Grigoriev I.V."/>
            <person name="Hibbett D."/>
        </authorList>
    </citation>
    <scope>NUCLEOTIDE SEQUENCE</scope>
    <source>
        <strain evidence="1">Sp2 HRB7682 ss15</strain>
    </source>
</reference>
<dbReference type="Proteomes" id="UP001150238">
    <property type="component" value="Unassembled WGS sequence"/>
</dbReference>